<protein>
    <submittedName>
        <fullName evidence="1">Uncharacterized protein</fullName>
    </submittedName>
</protein>
<proteinExistence type="predicted"/>
<reference evidence="1 2" key="1">
    <citation type="journal article" date="2015" name="Parasit. Vectors">
        <title>Draft genome of the scabies mite.</title>
        <authorList>
            <person name="Rider S.D.Jr."/>
            <person name="Morgan M.S."/>
            <person name="Arlian L.G."/>
        </authorList>
    </citation>
    <scope>NUCLEOTIDE SEQUENCE [LARGE SCALE GENOMIC DNA]</scope>
    <source>
        <strain evidence="1">Arlian Lab</strain>
    </source>
</reference>
<sequence>MSQQPNYTLPSTMCKMISNENSLAKYLSNTKPKYIKSYSFQYETKYRIIQ</sequence>
<dbReference type="VEuPathDB" id="VectorBase:SSCA001291"/>
<comment type="caution">
    <text evidence="1">The sequence shown here is derived from an EMBL/GenBank/DDBJ whole genome shotgun (WGS) entry which is preliminary data.</text>
</comment>
<gene>
    <name evidence="1" type="ORF">QR98_0017910</name>
</gene>
<dbReference type="Proteomes" id="UP000616769">
    <property type="component" value="Unassembled WGS sequence"/>
</dbReference>
<evidence type="ECO:0000313" key="1">
    <source>
        <dbReference type="EMBL" id="KPM03360.1"/>
    </source>
</evidence>
<evidence type="ECO:0000313" key="2">
    <source>
        <dbReference type="Proteomes" id="UP000616769"/>
    </source>
</evidence>
<name>A0A131ZZ14_SARSC</name>
<accession>A0A131ZZ14</accession>
<dbReference type="EMBL" id="JXLN01004761">
    <property type="protein sequence ID" value="KPM03360.1"/>
    <property type="molecule type" value="Genomic_DNA"/>
</dbReference>
<dbReference type="AlphaFoldDB" id="A0A131ZZ14"/>
<organism evidence="1 2">
    <name type="scientific">Sarcoptes scabiei</name>
    <name type="common">Itch mite</name>
    <name type="synonym">Acarus scabiei</name>
    <dbReference type="NCBI Taxonomy" id="52283"/>
    <lineage>
        <taxon>Eukaryota</taxon>
        <taxon>Metazoa</taxon>
        <taxon>Ecdysozoa</taxon>
        <taxon>Arthropoda</taxon>
        <taxon>Chelicerata</taxon>
        <taxon>Arachnida</taxon>
        <taxon>Acari</taxon>
        <taxon>Acariformes</taxon>
        <taxon>Sarcoptiformes</taxon>
        <taxon>Astigmata</taxon>
        <taxon>Psoroptidia</taxon>
        <taxon>Sarcoptoidea</taxon>
        <taxon>Sarcoptidae</taxon>
        <taxon>Sarcoptinae</taxon>
        <taxon>Sarcoptes</taxon>
    </lineage>
</organism>